<accession>A0A5B7I142</accession>
<keyword evidence="2" id="KW-1185">Reference proteome</keyword>
<sequence>MKSILGKWASSNHPTRREEGIHARLRMDCTLPTHMLPYIANTFPLQCFTCNITLSVEHILLHCVRYREERMSLATYCQARGLLLTHTNLLGDEHLDVLDRLMISLTEANLIREL</sequence>
<gene>
    <name evidence="1" type="ORF">E2C01_070059</name>
</gene>
<dbReference type="Proteomes" id="UP000324222">
    <property type="component" value="Unassembled WGS sequence"/>
</dbReference>
<comment type="caution">
    <text evidence="1">The sequence shown here is derived from an EMBL/GenBank/DDBJ whole genome shotgun (WGS) entry which is preliminary data.</text>
</comment>
<dbReference type="AlphaFoldDB" id="A0A5B7I142"/>
<organism evidence="1 2">
    <name type="scientific">Portunus trituberculatus</name>
    <name type="common">Swimming crab</name>
    <name type="synonym">Neptunus trituberculatus</name>
    <dbReference type="NCBI Taxonomy" id="210409"/>
    <lineage>
        <taxon>Eukaryota</taxon>
        <taxon>Metazoa</taxon>
        <taxon>Ecdysozoa</taxon>
        <taxon>Arthropoda</taxon>
        <taxon>Crustacea</taxon>
        <taxon>Multicrustacea</taxon>
        <taxon>Malacostraca</taxon>
        <taxon>Eumalacostraca</taxon>
        <taxon>Eucarida</taxon>
        <taxon>Decapoda</taxon>
        <taxon>Pleocyemata</taxon>
        <taxon>Brachyura</taxon>
        <taxon>Eubrachyura</taxon>
        <taxon>Portunoidea</taxon>
        <taxon>Portunidae</taxon>
        <taxon>Portuninae</taxon>
        <taxon>Portunus</taxon>
    </lineage>
</organism>
<reference evidence="1 2" key="1">
    <citation type="submission" date="2019-05" db="EMBL/GenBank/DDBJ databases">
        <title>Another draft genome of Portunus trituberculatus and its Hox gene families provides insights of decapod evolution.</title>
        <authorList>
            <person name="Jeong J.-H."/>
            <person name="Song I."/>
            <person name="Kim S."/>
            <person name="Choi T."/>
            <person name="Kim D."/>
            <person name="Ryu S."/>
            <person name="Kim W."/>
        </authorList>
    </citation>
    <scope>NUCLEOTIDE SEQUENCE [LARGE SCALE GENOMIC DNA]</scope>
    <source>
        <tissue evidence="1">Muscle</tissue>
    </source>
</reference>
<protein>
    <recommendedName>
        <fullName evidence="3">Reverse transcriptase zinc-binding domain-containing protein</fullName>
    </recommendedName>
</protein>
<name>A0A5B7I142_PORTR</name>
<evidence type="ECO:0000313" key="2">
    <source>
        <dbReference type="Proteomes" id="UP000324222"/>
    </source>
</evidence>
<evidence type="ECO:0008006" key="3">
    <source>
        <dbReference type="Google" id="ProtNLM"/>
    </source>
</evidence>
<proteinExistence type="predicted"/>
<dbReference type="EMBL" id="VSRR010041610">
    <property type="protein sequence ID" value="MPC75666.1"/>
    <property type="molecule type" value="Genomic_DNA"/>
</dbReference>
<evidence type="ECO:0000313" key="1">
    <source>
        <dbReference type="EMBL" id="MPC75666.1"/>
    </source>
</evidence>